<reference evidence="3 4" key="1">
    <citation type="submission" date="2018-03" db="EMBL/GenBank/DDBJ databases">
        <title>Bioinformatic expansion and discovery of thiopeptide antibiotics.</title>
        <authorList>
            <person name="Schwalen C.J."/>
            <person name="Hudson G.A."/>
            <person name="Mitchell D.A."/>
        </authorList>
    </citation>
    <scope>NUCLEOTIDE SEQUENCE [LARGE SCALE GENOMIC DNA]</scope>
    <source>
        <strain evidence="3 4">NRRL 8041</strain>
    </source>
</reference>
<evidence type="ECO:0000256" key="1">
    <source>
        <dbReference type="SAM" id="MobiDB-lite"/>
    </source>
</evidence>
<dbReference type="OrthoDB" id="118811at2"/>
<comment type="caution">
    <text evidence="3">The sequence shown here is derived from an EMBL/GenBank/DDBJ whole genome shotgun (WGS) entry which is preliminary data.</text>
</comment>
<sequence>MPEARSSGGVLISMVIHIFAGPTIGADDIRQIVPDAVLHPPVRHGDLLRLRPDPASTVLILDGLFFQAPAVRHKEILHLVRNGVRVVGASSMGALRAAELHPYGVIGVGQVFEWYADGTVTADDEVAVAHLDADDGHTQLSDALVSIRYGLHAATGEAIDPDEAGGLLALVRELPFPRRSWSALWRVAERGDLAAAARRMREWLDARPDQGDVKRLDALRALRLVRDAGPADAAPVDDPRFANLDTVYLADWRWENEGAELGGRVVTDHHALAFLQLFLPTYPSLHRRATLDAIARGSAPEGDAAATLVERALGAARARKILGPDDAPTTGLRDWLSAAEQATLPDRELVVRALVRSFRTEPGVRTGHRIPPLLAGQRALLRLARTCAAAAGALNEMTMRRNGEFRVEHIRHDLVETLFRDRWGGADLEIACWDRGLTGLGQLHELGRYFLLLARSGKVPEETLNGVPSWPDGSAGDSVSDPDTAALLKPATNGR</sequence>
<protein>
    <recommendedName>
        <fullName evidence="2">TfuA-like core domain-containing protein</fullName>
    </recommendedName>
</protein>
<gene>
    <name evidence="3" type="ORF">C7C45_21265</name>
</gene>
<dbReference type="InterPro" id="IPR012924">
    <property type="entry name" value="TfuA_core"/>
</dbReference>
<feature type="region of interest" description="Disordered" evidence="1">
    <location>
        <begin position="464"/>
        <end position="495"/>
    </location>
</feature>
<dbReference type="EMBL" id="PYBV01000027">
    <property type="protein sequence ID" value="PYC67538.1"/>
    <property type="molecule type" value="Genomic_DNA"/>
</dbReference>
<proteinExistence type="predicted"/>
<dbReference type="AlphaFoldDB" id="A0A318NJ88"/>
<accession>A0A318NJ88</accession>
<dbReference type="Proteomes" id="UP000248333">
    <property type="component" value="Unassembled WGS sequence"/>
</dbReference>
<evidence type="ECO:0000313" key="4">
    <source>
        <dbReference type="Proteomes" id="UP000248333"/>
    </source>
</evidence>
<evidence type="ECO:0000259" key="2">
    <source>
        <dbReference type="Pfam" id="PF07812"/>
    </source>
</evidence>
<name>A0A318NJ88_9ACTN</name>
<feature type="domain" description="TfuA-like core" evidence="2">
    <location>
        <begin position="62"/>
        <end position="180"/>
    </location>
</feature>
<evidence type="ECO:0000313" key="3">
    <source>
        <dbReference type="EMBL" id="PYC67538.1"/>
    </source>
</evidence>
<organism evidence="3 4">
    <name type="scientific">Micromonospora arborensis</name>
    <dbReference type="NCBI Taxonomy" id="2116518"/>
    <lineage>
        <taxon>Bacteria</taxon>
        <taxon>Bacillati</taxon>
        <taxon>Actinomycetota</taxon>
        <taxon>Actinomycetes</taxon>
        <taxon>Micromonosporales</taxon>
        <taxon>Micromonosporaceae</taxon>
        <taxon>Micromonospora</taxon>
    </lineage>
</organism>
<keyword evidence="4" id="KW-1185">Reference proteome</keyword>
<dbReference type="Pfam" id="PF07812">
    <property type="entry name" value="TfuA"/>
    <property type="match status" value="1"/>
</dbReference>